<dbReference type="HAMAP" id="MF_02062">
    <property type="entry name" value="GltS"/>
    <property type="match status" value="1"/>
</dbReference>
<gene>
    <name evidence="4" type="ORF">DB31_0449</name>
</gene>
<feature type="transmembrane region" description="Helical" evidence="1">
    <location>
        <begin position="240"/>
        <end position="258"/>
    </location>
</feature>
<name>A0A085WWX5_9BACT</name>
<feature type="transmembrane region" description="Helical" evidence="1">
    <location>
        <begin position="123"/>
        <end position="146"/>
    </location>
</feature>
<sequence length="401" mass="41401">MQLNMIETVAFAGVVLYLGEGIRRLIPPLTRYNIPAPVVGGLLVAIVLTFARSEGYTLLTFDTALQSPLMIAFFASIGFAASLSLMRVGGPQVAIFLAASTVLAVVQNAVGVLLSYPLGVPPLFGVLAGSVTLAGGPATGLAFAPIFEQAGVTGASAIAIAAAMLGIIAGGLVGGPVATFLVRKNGLKSSAPPRSSAAPTDSQTGAEARSGADGHDFLRNVVLLLVTLWVGGWVSRGFKALDVTLPGYIGAMLVAALIRNVDDRTKLFRLSGQVIEELGGVALSLFIVMALMTLELSKLASVALPILVLVGVQVALTVAVSVWPMFRLMGKDYDSAVMGGGLCGFMLGTTANAVANMEAITRKYGPAPRAFLVVPMVGAFFIDFTNAIIINVFVNLFSGVS</sequence>
<evidence type="ECO:0000256" key="2">
    <source>
        <dbReference type="NCBIfam" id="TIGR00210"/>
    </source>
</evidence>
<evidence type="ECO:0000256" key="3">
    <source>
        <dbReference type="SAM" id="MobiDB-lite"/>
    </source>
</evidence>
<keyword evidence="1" id="KW-0029">Amino-acid transport</keyword>
<dbReference type="AlphaFoldDB" id="A0A085WWX5"/>
<dbReference type="InterPro" id="IPR004445">
    <property type="entry name" value="GltS"/>
</dbReference>
<dbReference type="Pfam" id="PF03616">
    <property type="entry name" value="Glt_symporter"/>
    <property type="match status" value="1"/>
</dbReference>
<keyword evidence="1" id="KW-0406">Ion transport</keyword>
<comment type="function">
    <text evidence="1">Catalyzes the sodium-dependent transport of glutamate.</text>
</comment>
<feature type="transmembrane region" description="Helical" evidence="1">
    <location>
        <begin position="335"/>
        <end position="355"/>
    </location>
</feature>
<comment type="similarity">
    <text evidence="1">Belongs to the glutamate:Na(+) symporter (ESS) (TC 2.A.27) family.</text>
</comment>
<protein>
    <recommendedName>
        <fullName evidence="1 2">Sodium/glutamate symporter</fullName>
    </recommendedName>
</protein>
<feature type="transmembrane region" description="Helical" evidence="1">
    <location>
        <begin position="93"/>
        <end position="116"/>
    </location>
</feature>
<feature type="transmembrane region" description="Helical" evidence="1">
    <location>
        <begin position="34"/>
        <end position="51"/>
    </location>
</feature>
<feature type="transmembrane region" description="Helical" evidence="1">
    <location>
        <begin position="63"/>
        <end position="81"/>
    </location>
</feature>
<feature type="transmembrane region" description="Helical" evidence="1">
    <location>
        <begin position="158"/>
        <end position="182"/>
    </location>
</feature>
<dbReference type="GO" id="GO:0005886">
    <property type="term" value="C:plasma membrane"/>
    <property type="evidence" value="ECO:0007669"/>
    <property type="project" value="UniProtKB-SubCell"/>
</dbReference>
<dbReference type="PANTHER" id="PTHR36178:SF1">
    <property type="entry name" value="SODIUM_GLUTAMATE SYMPORTER"/>
    <property type="match status" value="1"/>
</dbReference>
<keyword evidence="1" id="KW-1003">Cell membrane</keyword>
<keyword evidence="1" id="KW-0739">Sodium transport</keyword>
<comment type="subcellular location">
    <subcellularLocation>
        <location evidence="1">Cell membrane</location>
        <topology evidence="1">Multi-pass membrane protein</topology>
    </subcellularLocation>
</comment>
<organism evidence="4 5">
    <name type="scientific">Hyalangium minutum</name>
    <dbReference type="NCBI Taxonomy" id="394096"/>
    <lineage>
        <taxon>Bacteria</taxon>
        <taxon>Pseudomonadati</taxon>
        <taxon>Myxococcota</taxon>
        <taxon>Myxococcia</taxon>
        <taxon>Myxococcales</taxon>
        <taxon>Cystobacterineae</taxon>
        <taxon>Archangiaceae</taxon>
        <taxon>Hyalangium</taxon>
    </lineage>
</organism>
<reference evidence="4 5" key="1">
    <citation type="submission" date="2014-04" db="EMBL/GenBank/DDBJ databases">
        <title>Genome assembly of Hyalangium minutum DSM 14724.</title>
        <authorList>
            <person name="Sharma G."/>
            <person name="Subramanian S."/>
        </authorList>
    </citation>
    <scope>NUCLEOTIDE SEQUENCE [LARGE SCALE GENOMIC DNA]</scope>
    <source>
        <strain evidence="4 5">DSM 14724</strain>
    </source>
</reference>
<dbReference type="GO" id="GO:0015813">
    <property type="term" value="P:L-glutamate transmembrane transport"/>
    <property type="evidence" value="ECO:0007669"/>
    <property type="project" value="UniProtKB-UniRule"/>
</dbReference>
<dbReference type="NCBIfam" id="TIGR00210">
    <property type="entry name" value="gltS"/>
    <property type="match status" value="1"/>
</dbReference>
<feature type="transmembrane region" description="Helical" evidence="1">
    <location>
        <begin position="278"/>
        <end position="296"/>
    </location>
</feature>
<keyword evidence="1" id="KW-0812">Transmembrane</keyword>
<feature type="transmembrane region" description="Helical" evidence="1">
    <location>
        <begin position="370"/>
        <end position="397"/>
    </location>
</feature>
<dbReference type="EMBL" id="JMCB01000001">
    <property type="protein sequence ID" value="KFE72188.1"/>
    <property type="molecule type" value="Genomic_DNA"/>
</dbReference>
<evidence type="ECO:0000313" key="4">
    <source>
        <dbReference type="EMBL" id="KFE72188.1"/>
    </source>
</evidence>
<dbReference type="STRING" id="394096.DB31_0449"/>
<keyword evidence="1" id="KW-0813">Transport</keyword>
<dbReference type="GO" id="GO:0015501">
    <property type="term" value="F:glutamate:sodium symporter activity"/>
    <property type="evidence" value="ECO:0007669"/>
    <property type="project" value="UniProtKB-UniRule"/>
</dbReference>
<keyword evidence="1" id="KW-0472">Membrane</keyword>
<dbReference type="PATRIC" id="fig|394096.3.peg.444"/>
<keyword evidence="1" id="KW-1133">Transmembrane helix</keyword>
<proteinExistence type="inferred from homology"/>
<keyword evidence="1" id="KW-0915">Sodium</keyword>
<keyword evidence="1" id="KW-0769">Symport</keyword>
<feature type="region of interest" description="Disordered" evidence="3">
    <location>
        <begin position="187"/>
        <end position="210"/>
    </location>
</feature>
<dbReference type="Proteomes" id="UP000028725">
    <property type="component" value="Unassembled WGS sequence"/>
</dbReference>
<dbReference type="PANTHER" id="PTHR36178">
    <property type="entry name" value="SLR0625 PROTEIN"/>
    <property type="match status" value="1"/>
</dbReference>
<accession>A0A085WWX5</accession>
<feature type="compositionally biased region" description="Low complexity" evidence="3">
    <location>
        <begin position="189"/>
        <end position="199"/>
    </location>
</feature>
<evidence type="ECO:0000256" key="1">
    <source>
        <dbReference type="HAMAP-Rule" id="MF_02062"/>
    </source>
</evidence>
<evidence type="ECO:0000313" key="5">
    <source>
        <dbReference type="Proteomes" id="UP000028725"/>
    </source>
</evidence>
<keyword evidence="5" id="KW-1185">Reference proteome</keyword>
<comment type="caution">
    <text evidence="4">The sequence shown here is derived from an EMBL/GenBank/DDBJ whole genome shotgun (WGS) entry which is preliminary data.</text>
</comment>
<dbReference type="OrthoDB" id="4921038at2"/>
<dbReference type="RefSeq" id="WP_044181211.1">
    <property type="nucleotide sequence ID" value="NZ_JMCB01000001.1"/>
</dbReference>
<feature type="transmembrane region" description="Helical" evidence="1">
    <location>
        <begin position="302"/>
        <end position="323"/>
    </location>
</feature>